<dbReference type="PROSITE" id="PS50943">
    <property type="entry name" value="HTH_CROC1"/>
    <property type="match status" value="1"/>
</dbReference>
<dbReference type="InterPro" id="IPR009492">
    <property type="entry name" value="TniQ"/>
</dbReference>
<evidence type="ECO:0000259" key="1">
    <source>
        <dbReference type="PROSITE" id="PS50943"/>
    </source>
</evidence>
<proteinExistence type="predicted"/>
<dbReference type="Pfam" id="PF06527">
    <property type="entry name" value="TniQ"/>
    <property type="match status" value="1"/>
</dbReference>
<dbReference type="KEGG" id="rpi:Rpic_4575"/>
<organism evidence="2">
    <name type="scientific">Ralstonia pickettii (strain 12J)</name>
    <dbReference type="NCBI Taxonomy" id="402626"/>
    <lineage>
        <taxon>Bacteria</taxon>
        <taxon>Pseudomonadati</taxon>
        <taxon>Pseudomonadota</taxon>
        <taxon>Betaproteobacteria</taxon>
        <taxon>Burkholderiales</taxon>
        <taxon>Burkholderiaceae</taxon>
        <taxon>Ralstonia</taxon>
    </lineage>
</organism>
<evidence type="ECO:0000313" key="2">
    <source>
        <dbReference type="EMBL" id="ACD29663.1"/>
    </source>
</evidence>
<dbReference type="PATRIC" id="fig|402626.5.peg.829"/>
<dbReference type="InterPro" id="IPR010982">
    <property type="entry name" value="Lambda_DNA-bd_dom_sf"/>
</dbReference>
<sequence length="432" mass="47781">MNMMSSNPRSSLHALAPIGIGTAEVESLLSYLWRLAASHSVSVTEMSRAVSDTIGQELSANYNWQRLHLSGNGEAARNWSGALSALTSVSHLDRLTLLPWEDVIAQQSLTTVQARWCPHCLDEDRAAGRSPHMRLAWDVGSVTACPRHKSQIVHVCPECGRTDARHKYAYVVPGWCAHCGAFLGDCKESVPAALEEIWKASQVGEMLRAQATLECPPTRESLQDTIQELVTRLDNGKSAAFARRIGVSKGTVHHWLKDGGTPTLPALLQIAGHAGLSLAKVLTGDLTNWSPPADTCKQVTMLFHRSTQPAPRRTLNWEDIRSQLVAMQGDLVPVSVAEAARRLNVDVRQIYQNANKEARVLAERWRQHMRRRGEQSVERARDAIDAACQDILSEGRAINLREIRKRVPQEVLGSVKGVITLLQEARHRLEAN</sequence>
<dbReference type="eggNOG" id="COG1309">
    <property type="taxonomic scope" value="Bacteria"/>
</dbReference>
<name>B2UJB2_RALPJ</name>
<dbReference type="AlphaFoldDB" id="B2UJB2"/>
<feature type="domain" description="HTH cro/C1-type" evidence="1">
    <location>
        <begin position="239"/>
        <end position="281"/>
    </location>
</feature>
<dbReference type="CDD" id="cd00093">
    <property type="entry name" value="HTH_XRE"/>
    <property type="match status" value="1"/>
</dbReference>
<reference evidence="2" key="1">
    <citation type="submission" date="2008-05" db="EMBL/GenBank/DDBJ databases">
        <title>Complete sequence of chromosome2 of Ralstonia pickettii 12J.</title>
        <authorList>
            <consortium name="US DOE Joint Genome Institute"/>
            <person name="Lucas S."/>
            <person name="Copeland A."/>
            <person name="Lapidus A."/>
            <person name="Glavina del Rio T."/>
            <person name="Dalin E."/>
            <person name="Tice H."/>
            <person name="Bruce D."/>
            <person name="Goodwin L."/>
            <person name="Pitluck S."/>
            <person name="Meincke L."/>
            <person name="Brettin T."/>
            <person name="Detter J.C."/>
            <person name="Han C."/>
            <person name="Kuske C.R."/>
            <person name="Schmutz J."/>
            <person name="Larimer F."/>
            <person name="Land M."/>
            <person name="Hauser L."/>
            <person name="Kyrpides N."/>
            <person name="Mikhailova N."/>
            <person name="Marsh T."/>
            <person name="Richardson P."/>
        </authorList>
    </citation>
    <scope>NUCLEOTIDE SEQUENCE</scope>
    <source>
        <strain evidence="2">12J</strain>
    </source>
</reference>
<dbReference type="InterPro" id="IPR001387">
    <property type="entry name" value="Cro/C1-type_HTH"/>
</dbReference>
<protein>
    <recommendedName>
        <fullName evidence="1">HTH cro/C1-type domain-containing protein</fullName>
    </recommendedName>
</protein>
<dbReference type="EMBL" id="CP001069">
    <property type="protein sequence ID" value="ACD29663.1"/>
    <property type="molecule type" value="Genomic_DNA"/>
</dbReference>
<dbReference type="GO" id="GO:0003677">
    <property type="term" value="F:DNA binding"/>
    <property type="evidence" value="ECO:0007669"/>
    <property type="project" value="InterPro"/>
</dbReference>
<dbReference type="HOGENOM" id="CLU_044956_0_0_4"/>
<dbReference type="SUPFAM" id="SSF47413">
    <property type="entry name" value="lambda repressor-like DNA-binding domains"/>
    <property type="match status" value="1"/>
</dbReference>
<gene>
    <name evidence="2" type="ordered locus">Rpic_4575</name>
</gene>
<accession>B2UJB2</accession>
<dbReference type="STRING" id="402626.Rpic_4575"/>